<evidence type="ECO:0000256" key="1">
    <source>
        <dbReference type="SAM" id="Phobius"/>
    </source>
</evidence>
<sequence>MLTYDVFYLHVGLLDEEKILPLGKDINVGGLCSLRNEMLKSSLEKIFFFCIDVDLVKYSLTYVKIRRLYNFPTKQKYCIGVALFLVQCQLGSLAMLLGGMLVFVINIEYCNEKANELVAKLETEQKVTLKDKQQNDAIIFFSNRVVATSASQSLHVQTVDRWSIFDCGLI</sequence>
<gene>
    <name evidence="2" type="ORF">VFH_U111640</name>
</gene>
<dbReference type="EMBL" id="CATIWC010003090">
    <property type="protein sequence ID" value="CAI8585179.1"/>
    <property type="molecule type" value="Genomic_DNA"/>
</dbReference>
<proteinExistence type="predicted"/>
<evidence type="ECO:0000313" key="2">
    <source>
        <dbReference type="EMBL" id="CAI8585179.1"/>
    </source>
</evidence>
<keyword evidence="3" id="KW-1185">Reference proteome</keyword>
<comment type="caution">
    <text evidence="2">The sequence shown here is derived from an EMBL/GenBank/DDBJ whole genome shotgun (WGS) entry which is preliminary data.</text>
</comment>
<organism evidence="2 3">
    <name type="scientific">Vicia faba</name>
    <name type="common">Broad bean</name>
    <name type="synonym">Faba vulgaris</name>
    <dbReference type="NCBI Taxonomy" id="3906"/>
    <lineage>
        <taxon>Eukaryota</taxon>
        <taxon>Viridiplantae</taxon>
        <taxon>Streptophyta</taxon>
        <taxon>Embryophyta</taxon>
        <taxon>Tracheophyta</taxon>
        <taxon>Spermatophyta</taxon>
        <taxon>Magnoliopsida</taxon>
        <taxon>eudicotyledons</taxon>
        <taxon>Gunneridae</taxon>
        <taxon>Pentapetalae</taxon>
        <taxon>rosids</taxon>
        <taxon>fabids</taxon>
        <taxon>Fabales</taxon>
        <taxon>Fabaceae</taxon>
        <taxon>Papilionoideae</taxon>
        <taxon>50 kb inversion clade</taxon>
        <taxon>NPAAA clade</taxon>
        <taxon>Hologalegina</taxon>
        <taxon>IRL clade</taxon>
        <taxon>Fabeae</taxon>
        <taxon>Vicia</taxon>
    </lineage>
</organism>
<keyword evidence="1" id="KW-0812">Transmembrane</keyword>
<protein>
    <submittedName>
        <fullName evidence="2">Uncharacterized protein</fullName>
    </submittedName>
</protein>
<dbReference type="AlphaFoldDB" id="A0AAV0YHD2"/>
<feature type="transmembrane region" description="Helical" evidence="1">
    <location>
        <begin position="77"/>
        <end position="105"/>
    </location>
</feature>
<keyword evidence="1" id="KW-1133">Transmembrane helix</keyword>
<reference evidence="2 3" key="1">
    <citation type="submission" date="2023-01" db="EMBL/GenBank/DDBJ databases">
        <authorList>
            <person name="Kreplak J."/>
        </authorList>
    </citation>
    <scope>NUCLEOTIDE SEQUENCE [LARGE SCALE GENOMIC DNA]</scope>
</reference>
<evidence type="ECO:0000313" key="3">
    <source>
        <dbReference type="Proteomes" id="UP001157006"/>
    </source>
</evidence>
<accession>A0AAV0YHD2</accession>
<keyword evidence="1" id="KW-0472">Membrane</keyword>
<dbReference type="Proteomes" id="UP001157006">
    <property type="component" value="Unassembled WGS sequence"/>
</dbReference>
<name>A0AAV0YHD2_VICFA</name>